<keyword evidence="2" id="KW-1185">Reference proteome</keyword>
<comment type="caution">
    <text evidence="1">The sequence shown here is derived from an EMBL/GenBank/DDBJ whole genome shotgun (WGS) entry which is preliminary data.</text>
</comment>
<sequence>MEARYTVELRMKESAINFAESRWARGNLSFFKDDKGNKYRFWYNNNYVSENNGGLKNFIERDYFDTRLPISEPQAESMIWDPCDSVYPRGTWRLPTVAEWTQLFANNYRTSRKRKNQVNDKGWYISWENAAPESPTYAHRNLNFVAAGYRDINRTLQNYKNQVSNFLDNPGDLGYFRTSDTSLFAHIKYHDFGLLLSQPSLKIDSFDEVKGANVRCVRK</sequence>
<dbReference type="EMBL" id="JBHTKY010000002">
    <property type="protein sequence ID" value="MFD1164401.1"/>
    <property type="molecule type" value="Genomic_DNA"/>
</dbReference>
<proteinExistence type="predicted"/>
<name>A0ABW3RHS0_9SPHI</name>
<dbReference type="Proteomes" id="UP001597205">
    <property type="component" value="Unassembled WGS sequence"/>
</dbReference>
<reference evidence="2" key="1">
    <citation type="journal article" date="2019" name="Int. J. Syst. Evol. Microbiol.">
        <title>The Global Catalogue of Microorganisms (GCM) 10K type strain sequencing project: providing services to taxonomists for standard genome sequencing and annotation.</title>
        <authorList>
            <consortium name="The Broad Institute Genomics Platform"/>
            <consortium name="The Broad Institute Genome Sequencing Center for Infectious Disease"/>
            <person name="Wu L."/>
            <person name="Ma J."/>
        </authorList>
    </citation>
    <scope>NUCLEOTIDE SEQUENCE [LARGE SCALE GENOMIC DNA]</scope>
    <source>
        <strain evidence="2">CCUG 52468</strain>
    </source>
</reference>
<gene>
    <name evidence="1" type="ORF">ACFQ2C_02165</name>
</gene>
<protein>
    <recommendedName>
        <fullName evidence="3">Fibrobacter succinogenes major paralogous domain-containing protein</fullName>
    </recommendedName>
</protein>
<evidence type="ECO:0000313" key="2">
    <source>
        <dbReference type="Proteomes" id="UP001597205"/>
    </source>
</evidence>
<accession>A0ABW3RHS0</accession>
<organism evidence="1 2">
    <name type="scientific">Sphingobacterium daejeonense</name>
    <dbReference type="NCBI Taxonomy" id="371142"/>
    <lineage>
        <taxon>Bacteria</taxon>
        <taxon>Pseudomonadati</taxon>
        <taxon>Bacteroidota</taxon>
        <taxon>Sphingobacteriia</taxon>
        <taxon>Sphingobacteriales</taxon>
        <taxon>Sphingobacteriaceae</taxon>
        <taxon>Sphingobacterium</taxon>
    </lineage>
</organism>
<evidence type="ECO:0000313" key="1">
    <source>
        <dbReference type="EMBL" id="MFD1164401.1"/>
    </source>
</evidence>
<dbReference type="RefSeq" id="WP_380894580.1">
    <property type="nucleotide sequence ID" value="NZ_JBHTKY010000002.1"/>
</dbReference>
<evidence type="ECO:0008006" key="3">
    <source>
        <dbReference type="Google" id="ProtNLM"/>
    </source>
</evidence>